<feature type="region of interest" description="Disordered" evidence="1">
    <location>
        <begin position="1"/>
        <end position="46"/>
    </location>
</feature>
<comment type="caution">
    <text evidence="2">The sequence shown here is derived from an EMBL/GenBank/DDBJ whole genome shotgun (WGS) entry which is preliminary data.</text>
</comment>
<name>A0A0M0K9P8_9EUKA</name>
<evidence type="ECO:0000313" key="3">
    <source>
        <dbReference type="Proteomes" id="UP000037460"/>
    </source>
</evidence>
<organism evidence="2 3">
    <name type="scientific">Chrysochromulina tobinii</name>
    <dbReference type="NCBI Taxonomy" id="1460289"/>
    <lineage>
        <taxon>Eukaryota</taxon>
        <taxon>Haptista</taxon>
        <taxon>Haptophyta</taxon>
        <taxon>Prymnesiophyceae</taxon>
        <taxon>Prymnesiales</taxon>
        <taxon>Chrysochromulinaceae</taxon>
        <taxon>Chrysochromulina</taxon>
    </lineage>
</organism>
<proteinExistence type="predicted"/>
<dbReference type="Proteomes" id="UP000037460">
    <property type="component" value="Unassembled WGS sequence"/>
</dbReference>
<evidence type="ECO:0000313" key="2">
    <source>
        <dbReference type="EMBL" id="KOO35332.1"/>
    </source>
</evidence>
<gene>
    <name evidence="2" type="ORF">Ctob_011677</name>
</gene>
<dbReference type="EMBL" id="JWZX01000909">
    <property type="protein sequence ID" value="KOO35332.1"/>
    <property type="molecule type" value="Genomic_DNA"/>
</dbReference>
<feature type="region of interest" description="Disordered" evidence="1">
    <location>
        <begin position="132"/>
        <end position="153"/>
    </location>
</feature>
<dbReference type="AlphaFoldDB" id="A0A0M0K9P8"/>
<protein>
    <submittedName>
        <fullName evidence="2">Uncharacterized protein</fullName>
    </submittedName>
</protein>
<keyword evidence="3" id="KW-1185">Reference proteome</keyword>
<accession>A0A0M0K9P8</accession>
<sequence>MMLSGDDGGAPVAAAASSSGSPASAAKGKGAPSIHVPPTEASGSAKARLSRYCSTITFDPLEVEIDHVQRSILGRAMRLGVTIADVVHEQQAYEEAMRRALAAKQAESVRRAQQNKEFVAARRIARRPMWRSTTPVGGTMTGAPSRAKKIRPAMSRDEANAWALKMQAWQKGYREGNPT</sequence>
<feature type="compositionally biased region" description="Low complexity" evidence="1">
    <location>
        <begin position="9"/>
        <end position="33"/>
    </location>
</feature>
<reference evidence="3" key="1">
    <citation type="journal article" date="2015" name="PLoS Genet.">
        <title>Genome Sequence and Transcriptome Analyses of Chrysochromulina tobin: Metabolic Tools for Enhanced Algal Fitness in the Prominent Order Prymnesiales (Haptophyceae).</title>
        <authorList>
            <person name="Hovde B.T."/>
            <person name="Deodato C.R."/>
            <person name="Hunsperger H.M."/>
            <person name="Ryken S.A."/>
            <person name="Yost W."/>
            <person name="Jha R.K."/>
            <person name="Patterson J."/>
            <person name="Monnat R.J. Jr."/>
            <person name="Barlow S.B."/>
            <person name="Starkenburg S.R."/>
            <person name="Cattolico R.A."/>
        </authorList>
    </citation>
    <scope>NUCLEOTIDE SEQUENCE</scope>
    <source>
        <strain evidence="3">CCMP291</strain>
    </source>
</reference>
<evidence type="ECO:0000256" key="1">
    <source>
        <dbReference type="SAM" id="MobiDB-lite"/>
    </source>
</evidence>